<feature type="region of interest" description="Disordered" evidence="1">
    <location>
        <begin position="52"/>
        <end position="90"/>
    </location>
</feature>
<sequence length="172" mass="17010">MNALPHVLGVAAVATVLLASGCGSDSATTGAQPAPGRTGGAPAAFVECMRKNGVNMPTGRPGGAPTAQPGGSPSARPSGGPRGFGTMSPQTRKAFEACRSLMPQGRAGQGGRRGGFDPSALAAFRSCMKDNGADLPAGGGVRRFDTKDPAVAKALEKCRPLLPTPAATPTAG</sequence>
<keyword evidence="4" id="KW-1185">Reference proteome</keyword>
<name>A0ABW2P7V7_9ACTN</name>
<proteinExistence type="predicted"/>
<dbReference type="Proteomes" id="UP001596496">
    <property type="component" value="Unassembled WGS sequence"/>
</dbReference>
<dbReference type="EMBL" id="JBHTCG010000011">
    <property type="protein sequence ID" value="MFC7384295.1"/>
    <property type="molecule type" value="Genomic_DNA"/>
</dbReference>
<organism evidence="3 4">
    <name type="scientific">Sphaerisporangium rhizosphaerae</name>
    <dbReference type="NCBI Taxonomy" id="2269375"/>
    <lineage>
        <taxon>Bacteria</taxon>
        <taxon>Bacillati</taxon>
        <taxon>Actinomycetota</taxon>
        <taxon>Actinomycetes</taxon>
        <taxon>Streptosporangiales</taxon>
        <taxon>Streptosporangiaceae</taxon>
        <taxon>Sphaerisporangium</taxon>
    </lineage>
</organism>
<keyword evidence="2" id="KW-0732">Signal</keyword>
<feature type="chain" id="PRO_5047383079" evidence="2">
    <location>
        <begin position="20"/>
        <end position="172"/>
    </location>
</feature>
<feature type="compositionally biased region" description="Low complexity" evidence="1">
    <location>
        <begin position="69"/>
        <end position="79"/>
    </location>
</feature>
<dbReference type="RefSeq" id="WP_380828020.1">
    <property type="nucleotide sequence ID" value="NZ_JBHTCG010000011.1"/>
</dbReference>
<evidence type="ECO:0000256" key="1">
    <source>
        <dbReference type="SAM" id="MobiDB-lite"/>
    </source>
</evidence>
<accession>A0ABW2P7V7</accession>
<evidence type="ECO:0000256" key="2">
    <source>
        <dbReference type="SAM" id="SignalP"/>
    </source>
</evidence>
<reference evidence="4" key="1">
    <citation type="journal article" date="2019" name="Int. J. Syst. Evol. Microbiol.">
        <title>The Global Catalogue of Microorganisms (GCM) 10K type strain sequencing project: providing services to taxonomists for standard genome sequencing and annotation.</title>
        <authorList>
            <consortium name="The Broad Institute Genomics Platform"/>
            <consortium name="The Broad Institute Genome Sequencing Center for Infectious Disease"/>
            <person name="Wu L."/>
            <person name="Ma J."/>
        </authorList>
    </citation>
    <scope>NUCLEOTIDE SEQUENCE [LARGE SCALE GENOMIC DNA]</scope>
    <source>
        <strain evidence="4">CECT 7649</strain>
    </source>
</reference>
<comment type="caution">
    <text evidence="3">The sequence shown here is derived from an EMBL/GenBank/DDBJ whole genome shotgun (WGS) entry which is preliminary data.</text>
</comment>
<feature type="signal peptide" evidence="2">
    <location>
        <begin position="1"/>
        <end position="19"/>
    </location>
</feature>
<gene>
    <name evidence="3" type="ORF">ACFQSB_18945</name>
</gene>
<protein>
    <submittedName>
        <fullName evidence="3">Uncharacterized protein</fullName>
    </submittedName>
</protein>
<evidence type="ECO:0000313" key="3">
    <source>
        <dbReference type="EMBL" id="MFC7384295.1"/>
    </source>
</evidence>
<evidence type="ECO:0000313" key="4">
    <source>
        <dbReference type="Proteomes" id="UP001596496"/>
    </source>
</evidence>